<name>A0A1R3VQ24_9GAMM</name>
<dbReference type="InterPro" id="IPR007159">
    <property type="entry name" value="SpoVT-AbrB_dom"/>
</dbReference>
<evidence type="ECO:0000256" key="2">
    <source>
        <dbReference type="ARBA" id="ARBA00022490"/>
    </source>
</evidence>
<evidence type="ECO:0000259" key="8">
    <source>
        <dbReference type="PROSITE" id="PS51740"/>
    </source>
</evidence>
<keyword evidence="5 7" id="KW-0238">DNA-binding</keyword>
<evidence type="ECO:0000256" key="5">
    <source>
        <dbReference type="ARBA" id="ARBA00023125"/>
    </source>
</evidence>
<dbReference type="InterPro" id="IPR038619">
    <property type="entry name" value="MraZ_sf"/>
</dbReference>
<comment type="subunit">
    <text evidence="7">Forms oligomers.</text>
</comment>
<evidence type="ECO:0000256" key="1">
    <source>
        <dbReference type="ARBA" id="ARBA00013860"/>
    </source>
</evidence>
<keyword evidence="2 7" id="KW-0963">Cytoplasm</keyword>
<reference evidence="9 10" key="1">
    <citation type="submission" date="2017-01" db="EMBL/GenBank/DDBJ databases">
        <authorList>
            <person name="Mah S.A."/>
            <person name="Swanson W.J."/>
            <person name="Moy G.W."/>
            <person name="Vacquier V.D."/>
        </authorList>
    </citation>
    <scope>NUCLEOTIDE SEQUENCE [LARGE SCALE GENOMIC DNA]</scope>
    <source>
        <strain evidence="9 10">M9</strain>
    </source>
</reference>
<dbReference type="PANTHER" id="PTHR34701">
    <property type="entry name" value="TRANSCRIPTIONAL REGULATOR MRAZ"/>
    <property type="match status" value="1"/>
</dbReference>
<evidence type="ECO:0000256" key="7">
    <source>
        <dbReference type="HAMAP-Rule" id="MF_01008"/>
    </source>
</evidence>
<dbReference type="Pfam" id="PF02381">
    <property type="entry name" value="MraZ"/>
    <property type="match status" value="2"/>
</dbReference>
<evidence type="ECO:0000313" key="10">
    <source>
        <dbReference type="Proteomes" id="UP000223759"/>
    </source>
</evidence>
<sequence>MGKSGFLTLIMMFRGVTNLNVDVKGRLAMPSRYRESLVELCRGQLVLTVDRDGCLLVYPLPEWERIERSLMSRPNMNRQVRRLQRLLVGHATEVELDGQGRILLPPPLREYAGLEKRAVLVGQGNKFELWDEEKWAQSRDVWFREEDEDHDAGAALDSLTL</sequence>
<dbReference type="EMBL" id="FTPK01000001">
    <property type="protein sequence ID" value="SIT66831.1"/>
    <property type="molecule type" value="Genomic_DNA"/>
</dbReference>
<keyword evidence="10" id="KW-1185">Reference proteome</keyword>
<dbReference type="AlphaFoldDB" id="A0A1R3VQ24"/>
<dbReference type="GO" id="GO:0003700">
    <property type="term" value="F:DNA-binding transcription factor activity"/>
    <property type="evidence" value="ECO:0007669"/>
    <property type="project" value="UniProtKB-UniRule"/>
</dbReference>
<feature type="domain" description="SpoVT-AbrB" evidence="8">
    <location>
        <begin position="16"/>
        <end position="62"/>
    </location>
</feature>
<keyword evidence="6 7" id="KW-0804">Transcription</keyword>
<gene>
    <name evidence="7" type="primary">mraZ</name>
    <name evidence="9" type="ORF">SAMN05216526_0703</name>
</gene>
<dbReference type="PANTHER" id="PTHR34701:SF1">
    <property type="entry name" value="TRANSCRIPTIONAL REGULATOR MRAZ"/>
    <property type="match status" value="1"/>
</dbReference>
<dbReference type="Proteomes" id="UP000223759">
    <property type="component" value="Unassembled WGS sequence"/>
</dbReference>
<evidence type="ECO:0000256" key="3">
    <source>
        <dbReference type="ARBA" id="ARBA00022737"/>
    </source>
</evidence>
<dbReference type="GO" id="GO:0005737">
    <property type="term" value="C:cytoplasm"/>
    <property type="evidence" value="ECO:0007669"/>
    <property type="project" value="UniProtKB-UniRule"/>
</dbReference>
<comment type="similarity">
    <text evidence="7">Belongs to the MraZ family.</text>
</comment>
<dbReference type="GO" id="GO:0000976">
    <property type="term" value="F:transcription cis-regulatory region binding"/>
    <property type="evidence" value="ECO:0007669"/>
    <property type="project" value="TreeGrafter"/>
</dbReference>
<evidence type="ECO:0000256" key="6">
    <source>
        <dbReference type="ARBA" id="ARBA00023163"/>
    </source>
</evidence>
<dbReference type="CDD" id="cd16321">
    <property type="entry name" value="MraZ_C"/>
    <property type="match status" value="1"/>
</dbReference>
<evidence type="ECO:0000256" key="4">
    <source>
        <dbReference type="ARBA" id="ARBA00023015"/>
    </source>
</evidence>
<comment type="subcellular location">
    <subcellularLocation>
        <location evidence="7">Cytoplasm</location>
        <location evidence="7">Nucleoid</location>
    </subcellularLocation>
</comment>
<dbReference type="InterPro" id="IPR003444">
    <property type="entry name" value="MraZ"/>
</dbReference>
<dbReference type="GO" id="GO:2000143">
    <property type="term" value="P:negative regulation of DNA-templated transcription initiation"/>
    <property type="evidence" value="ECO:0007669"/>
    <property type="project" value="TreeGrafter"/>
</dbReference>
<organism evidence="9 10">
    <name type="scientific">Ectothiorhodosinus mongolicus</name>
    <dbReference type="NCBI Taxonomy" id="233100"/>
    <lineage>
        <taxon>Bacteria</taxon>
        <taxon>Pseudomonadati</taxon>
        <taxon>Pseudomonadota</taxon>
        <taxon>Gammaproteobacteria</taxon>
        <taxon>Chromatiales</taxon>
        <taxon>Ectothiorhodospiraceae</taxon>
        <taxon>Ectothiorhodosinus</taxon>
    </lineage>
</organism>
<dbReference type="InterPro" id="IPR035644">
    <property type="entry name" value="MraZ_C"/>
</dbReference>
<keyword evidence="4 7" id="KW-0805">Transcription regulation</keyword>
<feature type="domain" description="SpoVT-AbrB" evidence="8">
    <location>
        <begin position="91"/>
        <end position="134"/>
    </location>
</feature>
<dbReference type="HAMAP" id="MF_01008">
    <property type="entry name" value="MraZ"/>
    <property type="match status" value="1"/>
</dbReference>
<protein>
    <recommendedName>
        <fullName evidence="1 7">Transcriptional regulator MraZ</fullName>
    </recommendedName>
</protein>
<dbReference type="InterPro" id="IPR035642">
    <property type="entry name" value="MraZ_N"/>
</dbReference>
<dbReference type="STRING" id="233100.SAMN05216526_0703"/>
<dbReference type="SUPFAM" id="SSF89447">
    <property type="entry name" value="AbrB/MazE/MraZ-like"/>
    <property type="match status" value="1"/>
</dbReference>
<dbReference type="Gene3D" id="3.40.1550.20">
    <property type="entry name" value="Transcriptional regulator MraZ domain"/>
    <property type="match status" value="1"/>
</dbReference>
<dbReference type="NCBIfam" id="TIGR00242">
    <property type="entry name" value="division/cell wall cluster transcriptional repressor MraZ"/>
    <property type="match status" value="1"/>
</dbReference>
<dbReference type="InterPro" id="IPR020603">
    <property type="entry name" value="MraZ_dom"/>
</dbReference>
<keyword evidence="3" id="KW-0677">Repeat</keyword>
<accession>A0A1R3VQ24</accession>
<dbReference type="CDD" id="cd16320">
    <property type="entry name" value="MraZ_N"/>
    <property type="match status" value="1"/>
</dbReference>
<dbReference type="GO" id="GO:0009295">
    <property type="term" value="C:nucleoid"/>
    <property type="evidence" value="ECO:0007669"/>
    <property type="project" value="UniProtKB-SubCell"/>
</dbReference>
<proteinExistence type="inferred from homology"/>
<dbReference type="InterPro" id="IPR037914">
    <property type="entry name" value="SpoVT-AbrB_sf"/>
</dbReference>
<dbReference type="PROSITE" id="PS51740">
    <property type="entry name" value="SPOVT_ABRB"/>
    <property type="match status" value="2"/>
</dbReference>
<evidence type="ECO:0000313" key="9">
    <source>
        <dbReference type="EMBL" id="SIT66831.1"/>
    </source>
</evidence>